<keyword evidence="9 10" id="KW-0807">Transducer</keyword>
<evidence type="ECO:0000256" key="2">
    <source>
        <dbReference type="ARBA" id="ARBA00022475"/>
    </source>
</evidence>
<dbReference type="GeneTree" id="ENSGT01040000240444"/>
<dbReference type="PROSITE" id="PS00237">
    <property type="entry name" value="G_PROTEIN_RECEP_F1_1"/>
    <property type="match status" value="1"/>
</dbReference>
<protein>
    <submittedName>
        <fullName evidence="13">Lysophosphatidic acid receptor 4-like</fullName>
    </submittedName>
</protein>
<sequence length="321" mass="35863">MSAANSSGSQPNDTTGHADMIFVSVYSIISVVGFVLNVMALVVFFRHAKSRSHTTVYMTNLAIADLVLILSLPMRIYHHLGFPDLPQRLCDWAGLILLANMYGSIILLTCICFDRCMAVTFPMSHRVREGRKKAPLVCVGVWILTFSTSVPIYLFKSQKDYKERHCFGGLPIYIVQPVAFFPTLSIGFGIPLTVMLICSWGLLRAIRQSTVAQTELVDSKKIQRMIAASLLIFLLSFLPYHTVLILLYHNGVAPVSPALLASYQYSLMVACLNAMLDPIVYYFTTSTFREKVDMEAMRKMVQLNSHSSMEANSKNKAPINT</sequence>
<comment type="similarity">
    <text evidence="10">Belongs to the G-protein coupled receptor 1 family.</text>
</comment>
<dbReference type="GO" id="GO:0007200">
    <property type="term" value="P:phospholipase C-activating G protein-coupled receptor signaling pathway"/>
    <property type="evidence" value="ECO:0007669"/>
    <property type="project" value="TreeGrafter"/>
</dbReference>
<dbReference type="InParanoid" id="A0A668ADU6"/>
<dbReference type="PANTHER" id="PTHR24232:SF112">
    <property type="entry name" value="LYSOPHOSPHATIDIC ACID RECEPTOR 6-LIKE"/>
    <property type="match status" value="1"/>
</dbReference>
<evidence type="ECO:0000256" key="4">
    <source>
        <dbReference type="ARBA" id="ARBA00022989"/>
    </source>
</evidence>
<comment type="subcellular location">
    <subcellularLocation>
        <location evidence="1">Cell membrane</location>
        <topology evidence="1">Multi-pass membrane protein</topology>
    </subcellularLocation>
</comment>
<evidence type="ECO:0000313" key="14">
    <source>
        <dbReference type="Proteomes" id="UP000472263"/>
    </source>
</evidence>
<accession>A0A668ADU6</accession>
<dbReference type="AlphaFoldDB" id="A0A668ADU6"/>
<evidence type="ECO:0000256" key="1">
    <source>
        <dbReference type="ARBA" id="ARBA00004651"/>
    </source>
</evidence>
<evidence type="ECO:0000313" key="13">
    <source>
        <dbReference type="Ensembl" id="ENSMMDP00005043096.1"/>
    </source>
</evidence>
<dbReference type="FunFam" id="1.20.1070.10:FF:000142">
    <property type="entry name" value="G protein-coupled receptor 55"/>
    <property type="match status" value="1"/>
</dbReference>
<dbReference type="Ensembl" id="ENSMMDT00005043965.1">
    <property type="protein sequence ID" value="ENSMMDP00005043096.1"/>
    <property type="gene ID" value="ENSMMDG00005019820.1"/>
</dbReference>
<evidence type="ECO:0000256" key="9">
    <source>
        <dbReference type="ARBA" id="ARBA00023224"/>
    </source>
</evidence>
<feature type="transmembrane region" description="Helical" evidence="11">
    <location>
        <begin position="92"/>
        <end position="113"/>
    </location>
</feature>
<organism evidence="13 14">
    <name type="scientific">Myripristis murdjan</name>
    <name type="common">pinecone soldierfish</name>
    <dbReference type="NCBI Taxonomy" id="586833"/>
    <lineage>
        <taxon>Eukaryota</taxon>
        <taxon>Metazoa</taxon>
        <taxon>Chordata</taxon>
        <taxon>Craniata</taxon>
        <taxon>Vertebrata</taxon>
        <taxon>Euteleostomi</taxon>
        <taxon>Actinopterygii</taxon>
        <taxon>Neopterygii</taxon>
        <taxon>Teleostei</taxon>
        <taxon>Neoteleostei</taxon>
        <taxon>Acanthomorphata</taxon>
        <taxon>Holocentriformes</taxon>
        <taxon>Holocentridae</taxon>
        <taxon>Myripristis</taxon>
    </lineage>
</organism>
<dbReference type="CDD" id="cd14982">
    <property type="entry name" value="7tmA_purinoceptor-like"/>
    <property type="match status" value="1"/>
</dbReference>
<dbReference type="Gene3D" id="1.20.1070.10">
    <property type="entry name" value="Rhodopsin 7-helix transmembrane proteins"/>
    <property type="match status" value="1"/>
</dbReference>
<keyword evidence="7 10" id="KW-0675">Receptor</keyword>
<evidence type="ECO:0000256" key="10">
    <source>
        <dbReference type="RuleBase" id="RU000688"/>
    </source>
</evidence>
<dbReference type="GO" id="GO:0035025">
    <property type="term" value="P:positive regulation of Rho protein signal transduction"/>
    <property type="evidence" value="ECO:0007669"/>
    <property type="project" value="TreeGrafter"/>
</dbReference>
<evidence type="ECO:0000256" key="7">
    <source>
        <dbReference type="ARBA" id="ARBA00023170"/>
    </source>
</evidence>
<feature type="transmembrane region" description="Helical" evidence="11">
    <location>
        <begin position="20"/>
        <end position="45"/>
    </location>
</feature>
<feature type="transmembrane region" description="Helical" evidence="11">
    <location>
        <begin position="134"/>
        <end position="154"/>
    </location>
</feature>
<dbReference type="PROSITE" id="PS50262">
    <property type="entry name" value="G_PROTEIN_RECEP_F1_2"/>
    <property type="match status" value="1"/>
</dbReference>
<evidence type="ECO:0000256" key="3">
    <source>
        <dbReference type="ARBA" id="ARBA00022692"/>
    </source>
</evidence>
<dbReference type="InterPro" id="IPR000276">
    <property type="entry name" value="GPCR_Rhodpsn"/>
</dbReference>
<feature type="transmembrane region" description="Helical" evidence="11">
    <location>
        <begin position="263"/>
        <end position="284"/>
    </location>
</feature>
<keyword evidence="5 10" id="KW-0297">G-protein coupled receptor</keyword>
<evidence type="ECO:0000256" key="5">
    <source>
        <dbReference type="ARBA" id="ARBA00023040"/>
    </source>
</evidence>
<dbReference type="SUPFAM" id="SSF81321">
    <property type="entry name" value="Family A G protein-coupled receptor-like"/>
    <property type="match status" value="1"/>
</dbReference>
<dbReference type="PRINTS" id="PR00237">
    <property type="entry name" value="GPCRRHODOPSN"/>
</dbReference>
<dbReference type="OrthoDB" id="6069656at2759"/>
<dbReference type="GO" id="GO:0004930">
    <property type="term" value="F:G protein-coupled receptor activity"/>
    <property type="evidence" value="ECO:0007669"/>
    <property type="project" value="UniProtKB-KW"/>
</dbReference>
<evidence type="ECO:0000259" key="12">
    <source>
        <dbReference type="PROSITE" id="PS50262"/>
    </source>
</evidence>
<proteinExistence type="inferred from homology"/>
<dbReference type="GO" id="GO:0005886">
    <property type="term" value="C:plasma membrane"/>
    <property type="evidence" value="ECO:0007669"/>
    <property type="project" value="UniProtKB-SubCell"/>
</dbReference>
<dbReference type="InterPro" id="IPR017452">
    <property type="entry name" value="GPCR_Rhodpsn_7TM"/>
</dbReference>
<feature type="transmembrane region" description="Helical" evidence="11">
    <location>
        <begin position="224"/>
        <end position="248"/>
    </location>
</feature>
<keyword evidence="14" id="KW-1185">Reference proteome</keyword>
<keyword evidence="4 11" id="KW-1133">Transmembrane helix</keyword>
<evidence type="ECO:0000256" key="6">
    <source>
        <dbReference type="ARBA" id="ARBA00023136"/>
    </source>
</evidence>
<keyword evidence="6 11" id="KW-0472">Membrane</keyword>
<keyword evidence="3 10" id="KW-0812">Transmembrane</keyword>
<name>A0A668ADU6_9TELE</name>
<keyword evidence="2" id="KW-1003">Cell membrane</keyword>
<reference evidence="13" key="2">
    <citation type="submission" date="2025-08" db="UniProtKB">
        <authorList>
            <consortium name="Ensembl"/>
        </authorList>
    </citation>
    <scope>IDENTIFICATION</scope>
</reference>
<gene>
    <name evidence="13" type="primary">si:dkey-3k24.8</name>
</gene>
<dbReference type="Pfam" id="PF00001">
    <property type="entry name" value="7tm_1"/>
    <property type="match status" value="1"/>
</dbReference>
<dbReference type="PANTHER" id="PTHR24232">
    <property type="entry name" value="G-PROTEIN COUPLED RECEPTOR"/>
    <property type="match status" value="1"/>
</dbReference>
<reference evidence="13" key="3">
    <citation type="submission" date="2025-09" db="UniProtKB">
        <authorList>
            <consortium name="Ensembl"/>
        </authorList>
    </citation>
    <scope>IDENTIFICATION</scope>
</reference>
<dbReference type="Proteomes" id="UP000472263">
    <property type="component" value="Chromosome 18"/>
</dbReference>
<dbReference type="SMART" id="SM01381">
    <property type="entry name" value="7TM_GPCR_Srsx"/>
    <property type="match status" value="1"/>
</dbReference>
<evidence type="ECO:0000256" key="8">
    <source>
        <dbReference type="ARBA" id="ARBA00023180"/>
    </source>
</evidence>
<feature type="transmembrane region" description="Helical" evidence="11">
    <location>
        <begin position="57"/>
        <end position="77"/>
    </location>
</feature>
<evidence type="ECO:0000256" key="11">
    <source>
        <dbReference type="SAM" id="Phobius"/>
    </source>
</evidence>
<reference evidence="13" key="1">
    <citation type="submission" date="2019-06" db="EMBL/GenBank/DDBJ databases">
        <authorList>
            <consortium name="Wellcome Sanger Institute Data Sharing"/>
        </authorList>
    </citation>
    <scope>NUCLEOTIDE SEQUENCE [LARGE SCALE GENOMIC DNA]</scope>
</reference>
<feature type="transmembrane region" description="Helical" evidence="11">
    <location>
        <begin position="174"/>
        <end position="203"/>
    </location>
</feature>
<feature type="domain" description="G-protein coupled receptors family 1 profile" evidence="12">
    <location>
        <begin position="36"/>
        <end position="281"/>
    </location>
</feature>
<keyword evidence="8" id="KW-0325">Glycoprotein</keyword>